<keyword evidence="2" id="KW-1185">Reference proteome</keyword>
<dbReference type="Gene3D" id="3.20.20.140">
    <property type="entry name" value="Metal-dependent hydrolases"/>
    <property type="match status" value="1"/>
</dbReference>
<dbReference type="EMBL" id="CM026433">
    <property type="protein sequence ID" value="KAG0554456.1"/>
    <property type="molecule type" value="Genomic_DNA"/>
</dbReference>
<evidence type="ECO:0008006" key="3">
    <source>
        <dbReference type="Google" id="ProtNLM"/>
    </source>
</evidence>
<gene>
    <name evidence="1" type="ORF">KC19_12G093300</name>
</gene>
<name>A0A8T0G598_CERPU</name>
<dbReference type="AlphaFoldDB" id="A0A8T0G598"/>
<sequence>MLQIVGGHWNEHQKSEDVWKLKQMDSVNVETCAHYLAFAAEDIPEGATQYECAPPLREAHYRELLWKALMGGDIDMITIDHSPSTIDLKLLEEGDFLKAWGGISGIQVRLTRLCTQAITIVGLHVS</sequence>
<accession>A0A8T0G598</accession>
<comment type="caution">
    <text evidence="1">The sequence shown here is derived from an EMBL/GenBank/DDBJ whole genome shotgun (WGS) entry which is preliminary data.</text>
</comment>
<dbReference type="PANTHER" id="PTHR43668:SF2">
    <property type="entry name" value="ALLANTOINASE"/>
    <property type="match status" value="1"/>
</dbReference>
<dbReference type="PANTHER" id="PTHR43668">
    <property type="entry name" value="ALLANTOINASE"/>
    <property type="match status" value="1"/>
</dbReference>
<dbReference type="SUPFAM" id="SSF51556">
    <property type="entry name" value="Metallo-dependent hydrolases"/>
    <property type="match status" value="1"/>
</dbReference>
<reference evidence="1" key="1">
    <citation type="submission" date="2020-06" db="EMBL/GenBank/DDBJ databases">
        <title>WGS assembly of Ceratodon purpureus strain R40.</title>
        <authorList>
            <person name="Carey S.B."/>
            <person name="Jenkins J."/>
            <person name="Shu S."/>
            <person name="Lovell J.T."/>
            <person name="Sreedasyam A."/>
            <person name="Maumus F."/>
            <person name="Tiley G.P."/>
            <person name="Fernandez-Pozo N."/>
            <person name="Barry K."/>
            <person name="Chen C."/>
            <person name="Wang M."/>
            <person name="Lipzen A."/>
            <person name="Daum C."/>
            <person name="Saski C.A."/>
            <person name="Payton A.C."/>
            <person name="Mcbreen J.C."/>
            <person name="Conrad R.E."/>
            <person name="Kollar L.M."/>
            <person name="Olsson S."/>
            <person name="Huttunen S."/>
            <person name="Landis J.B."/>
            <person name="Wickett N.J."/>
            <person name="Johnson M.G."/>
            <person name="Rensing S.A."/>
            <person name="Grimwood J."/>
            <person name="Schmutz J."/>
            <person name="Mcdaniel S.F."/>
        </authorList>
    </citation>
    <scope>NUCLEOTIDE SEQUENCE</scope>
    <source>
        <strain evidence="1">R40</strain>
    </source>
</reference>
<dbReference type="InterPro" id="IPR032466">
    <property type="entry name" value="Metal_Hydrolase"/>
</dbReference>
<dbReference type="Proteomes" id="UP000822688">
    <property type="component" value="Chromosome 12"/>
</dbReference>
<evidence type="ECO:0000313" key="1">
    <source>
        <dbReference type="EMBL" id="KAG0554456.1"/>
    </source>
</evidence>
<evidence type="ECO:0000313" key="2">
    <source>
        <dbReference type="Proteomes" id="UP000822688"/>
    </source>
</evidence>
<dbReference type="GO" id="GO:0006145">
    <property type="term" value="P:purine nucleobase catabolic process"/>
    <property type="evidence" value="ECO:0007669"/>
    <property type="project" value="TreeGrafter"/>
</dbReference>
<proteinExistence type="predicted"/>
<dbReference type="InterPro" id="IPR050138">
    <property type="entry name" value="DHOase/Allantoinase_Hydrolase"/>
</dbReference>
<protein>
    <recommendedName>
        <fullName evidence="3">Allantoinase</fullName>
    </recommendedName>
</protein>
<dbReference type="GO" id="GO:0005737">
    <property type="term" value="C:cytoplasm"/>
    <property type="evidence" value="ECO:0007669"/>
    <property type="project" value="TreeGrafter"/>
</dbReference>
<dbReference type="GO" id="GO:0004038">
    <property type="term" value="F:allantoinase activity"/>
    <property type="evidence" value="ECO:0007669"/>
    <property type="project" value="TreeGrafter"/>
</dbReference>
<organism evidence="1 2">
    <name type="scientific">Ceratodon purpureus</name>
    <name type="common">Fire moss</name>
    <name type="synonym">Dicranum purpureum</name>
    <dbReference type="NCBI Taxonomy" id="3225"/>
    <lineage>
        <taxon>Eukaryota</taxon>
        <taxon>Viridiplantae</taxon>
        <taxon>Streptophyta</taxon>
        <taxon>Embryophyta</taxon>
        <taxon>Bryophyta</taxon>
        <taxon>Bryophytina</taxon>
        <taxon>Bryopsida</taxon>
        <taxon>Dicranidae</taxon>
        <taxon>Pseudoditrichales</taxon>
        <taxon>Ditrichaceae</taxon>
        <taxon>Ceratodon</taxon>
    </lineage>
</organism>